<dbReference type="Proteomes" id="UP000789759">
    <property type="component" value="Unassembled WGS sequence"/>
</dbReference>
<organism evidence="1 2">
    <name type="scientific">Cetraspora pellucida</name>
    <dbReference type="NCBI Taxonomy" id="1433469"/>
    <lineage>
        <taxon>Eukaryota</taxon>
        <taxon>Fungi</taxon>
        <taxon>Fungi incertae sedis</taxon>
        <taxon>Mucoromycota</taxon>
        <taxon>Glomeromycotina</taxon>
        <taxon>Glomeromycetes</taxon>
        <taxon>Diversisporales</taxon>
        <taxon>Gigasporaceae</taxon>
        <taxon>Cetraspora</taxon>
    </lineage>
</organism>
<proteinExistence type="predicted"/>
<dbReference type="EMBL" id="CAJVQA010002971">
    <property type="protein sequence ID" value="CAG8562347.1"/>
    <property type="molecule type" value="Genomic_DNA"/>
</dbReference>
<protein>
    <submittedName>
        <fullName evidence="1">19230_t:CDS:1</fullName>
    </submittedName>
</protein>
<evidence type="ECO:0000313" key="2">
    <source>
        <dbReference type="Proteomes" id="UP000789759"/>
    </source>
</evidence>
<accession>A0A9N9BDF8</accession>
<evidence type="ECO:0000313" key="1">
    <source>
        <dbReference type="EMBL" id="CAG8562347.1"/>
    </source>
</evidence>
<keyword evidence="2" id="KW-1185">Reference proteome</keyword>
<comment type="caution">
    <text evidence="1">The sequence shown here is derived from an EMBL/GenBank/DDBJ whole genome shotgun (WGS) entry which is preliminary data.</text>
</comment>
<gene>
    <name evidence="1" type="ORF">CPELLU_LOCUS5263</name>
</gene>
<sequence>MYINTLPIRIRNGHKFPVPLENESYYHRHQPVDFSIKLKNPSMVQSATGMIFLTDKRIIFIAYEPSPDGFENFYVMLADVVSSVKQKKNFFDFNNFFNQNTLSLDITLRDKKTFNMSITYDDEDIEQKGIFEDYYGMLLSWTTKTKPEKIVGGRPLSITTLNTFISGDRPDSAYFSTWSTNPFRDGDKPPAYS</sequence>
<reference evidence="1" key="1">
    <citation type="submission" date="2021-06" db="EMBL/GenBank/DDBJ databases">
        <authorList>
            <person name="Kallberg Y."/>
            <person name="Tangrot J."/>
            <person name="Rosling A."/>
        </authorList>
    </citation>
    <scope>NUCLEOTIDE SEQUENCE</scope>
    <source>
        <strain evidence="1">FL966</strain>
    </source>
</reference>
<name>A0A9N9BDF8_9GLOM</name>
<dbReference type="AlphaFoldDB" id="A0A9N9BDF8"/>
<dbReference type="OrthoDB" id="1259151at2759"/>
<dbReference type="SUPFAM" id="SSF50729">
    <property type="entry name" value="PH domain-like"/>
    <property type="match status" value="1"/>
</dbReference>